<comment type="caution">
    <text evidence="1">The sequence shown here is derived from an EMBL/GenBank/DDBJ whole genome shotgun (WGS) entry which is preliminary data.</text>
</comment>
<reference evidence="1 2" key="1">
    <citation type="submission" date="2013-03" db="EMBL/GenBank/DDBJ databases">
        <authorList>
            <person name="Fiebig A."/>
            <person name="Goeker M."/>
            <person name="Klenk H.-P.P."/>
        </authorList>
    </citation>
    <scope>NUCLEOTIDE SEQUENCE [LARGE SCALE GENOMIC DNA]</scope>
    <source>
        <strain evidence="1 2">DSM 17492</strain>
        <plasmid evidence="1 2">pLokhon02</plasmid>
    </source>
</reference>
<evidence type="ECO:0000313" key="1">
    <source>
        <dbReference type="EMBL" id="EYD70396.1"/>
    </source>
</evidence>
<name>A0A017H7P3_9RHOB</name>
<keyword evidence="2" id="KW-1185">Reference proteome</keyword>
<accession>A0A017H7P3</accession>
<evidence type="ECO:0000313" key="2">
    <source>
        <dbReference type="Proteomes" id="UP000025047"/>
    </source>
</evidence>
<proteinExistence type="predicted"/>
<dbReference type="HOGENOM" id="CLU_1407276_0_0_5"/>
<gene>
    <name evidence="1" type="ORF">Lokhon_00150</name>
</gene>
<dbReference type="PATRIC" id="fig|1122180.6.peg.154"/>
<geneLocation type="plasmid" evidence="1 2">
    <name>pLokhon02</name>
</geneLocation>
<organism evidence="1 2">
    <name type="scientific">Limimaricola hongkongensis DSM 17492</name>
    <dbReference type="NCBI Taxonomy" id="1122180"/>
    <lineage>
        <taxon>Bacteria</taxon>
        <taxon>Pseudomonadati</taxon>
        <taxon>Pseudomonadota</taxon>
        <taxon>Alphaproteobacteria</taxon>
        <taxon>Rhodobacterales</taxon>
        <taxon>Paracoccaceae</taxon>
        <taxon>Limimaricola</taxon>
    </lineage>
</organism>
<dbReference type="EMBL" id="APGJ01000010">
    <property type="protein sequence ID" value="EYD70396.1"/>
    <property type="molecule type" value="Genomic_DNA"/>
</dbReference>
<dbReference type="Proteomes" id="UP000025047">
    <property type="component" value="Plasmid pLokhon02"/>
</dbReference>
<dbReference type="eggNOG" id="ENOG5030KFS">
    <property type="taxonomic scope" value="Bacteria"/>
</dbReference>
<dbReference type="AlphaFoldDB" id="A0A017H7P3"/>
<keyword evidence="1" id="KW-0614">Plasmid</keyword>
<protein>
    <submittedName>
        <fullName evidence="1">Uncharacterized protein</fullName>
    </submittedName>
</protein>
<sequence length="193" mass="19479">MTLPAPGAPAGTGGAAVLWVAAQAPGEVAQRLCETATGRAWRRARSGGVWQGWRREIGQADLLGPVAFEAGLPSGAVFESGTTAAGRYLRLADGTQIAWAEAALFAQVSADRLEHVWSFPAPFSDTPQVGATLPGAETGYTGAGPGDLGGLMQETGAASAALRLPRVAGAPAFAAGAQVAGVRLMAVGRWSAV</sequence>